<feature type="compositionally biased region" description="Acidic residues" evidence="1">
    <location>
        <begin position="372"/>
        <end position="383"/>
    </location>
</feature>
<dbReference type="GeneID" id="91107784"/>
<feature type="region of interest" description="Disordered" evidence="1">
    <location>
        <begin position="1172"/>
        <end position="1201"/>
    </location>
</feature>
<dbReference type="AlphaFoldDB" id="A0AAU8CC65"/>
<dbReference type="InterPro" id="IPR012340">
    <property type="entry name" value="NA-bd_OB-fold"/>
</dbReference>
<reference evidence="2" key="1">
    <citation type="submission" date="2024-06" db="EMBL/GenBank/DDBJ databases">
        <title>Genome Sequence of an extremely halophilic archaeon isolated from Permian era halite, Salado Formation, Carlsbad, New Mexico: Halobacterium sp. strain NMX12-1.</title>
        <authorList>
            <person name="Sotoa L."/>
            <person name="DasSarma P."/>
            <person name="Anton B.P."/>
            <person name="Vincze T."/>
            <person name="Verma I."/>
            <person name="Eralp B."/>
            <person name="Powers D.W."/>
            <person name="Dozier B.L."/>
            <person name="Roberts R.J."/>
            <person name="DasSarma S."/>
        </authorList>
    </citation>
    <scope>NUCLEOTIDE SEQUENCE</scope>
    <source>
        <strain evidence="2">NMX12-1</strain>
    </source>
</reference>
<proteinExistence type="predicted"/>
<evidence type="ECO:0008006" key="3">
    <source>
        <dbReference type="Google" id="ProtNLM"/>
    </source>
</evidence>
<organism evidence="2">
    <name type="scientific">Halobacterium sp. NMX12-1</name>
    <dbReference type="NCBI Taxonomy" id="3166650"/>
    <lineage>
        <taxon>Archaea</taxon>
        <taxon>Methanobacteriati</taxon>
        <taxon>Methanobacteriota</taxon>
        <taxon>Stenosarchaea group</taxon>
        <taxon>Halobacteria</taxon>
        <taxon>Halobacteriales</taxon>
        <taxon>Halobacteriaceae</taxon>
        <taxon>Halobacterium</taxon>
    </lineage>
</organism>
<dbReference type="KEGG" id="hanx:ABSL23_01500"/>
<dbReference type="Gene3D" id="2.40.50.140">
    <property type="entry name" value="Nucleic acid-binding proteins"/>
    <property type="match status" value="1"/>
</dbReference>
<feature type="compositionally biased region" description="Basic and acidic residues" evidence="1">
    <location>
        <begin position="359"/>
        <end position="371"/>
    </location>
</feature>
<protein>
    <recommendedName>
        <fullName evidence="3">DUF927 domain-containing protein</fullName>
    </recommendedName>
</protein>
<name>A0AAU8CC65_9EURY</name>
<accession>A0AAU8CC65</accession>
<dbReference type="RefSeq" id="WP_353634496.1">
    <property type="nucleotide sequence ID" value="NZ_CP159204.1"/>
</dbReference>
<sequence length="1265" mass="140184">MTGDGDEETVHATDDLEFEAETLRYIQTRGLDDKRPKYKWGGYSQDFGDAEHVYTLEDVIDHPEDNWAIVDIGDAGAEHPRSLLIIDIDLYKADDPCKGCGTEDVDEAAKKTEYPQTTPITKSQTGGFHVYAWIEAECGSISPSDFELADGVPYDIDVKGSAVSGHVVAPNDIQGVESGYELVQDDSIVGVIEPGDILQDITYDGKTALKYRPGANSRQWDGDLPEEPPEDIPECYGRALQLRRKAPDDHGNTHKVNVLAALCGLAAGYEAEEVAGHMCGEFAPSGDSAVADVEETQYQVDHIGGMLESGRYSPPALSTLRSYGILDDDESCGPNCPIESHDTRTRRERDAAKTVREFIDEYDPVEDRPEVPDSDDSEVSDEDVVEAKAEWPDNDELNDVADAVPNLTDRDYDNLIDDLDDRLKTKRSAIDRHRDLVQLMWETGGDIVNYDGKLVEVYTGNRFVTSKTLLNFEMDITSRLSIEGEGRMANVKVRPSEPTEAEFDLQIEPRVFNDVRRFKDEVLAKRFSTTIETSTPESDVMDMLRKYISRQDVPELTGQKAMGLAQNGDEFVTPNGVIDVDGWVDEPETVFVEQDAAAERKFEANPDDHDAGEIGNDDVAEILELFAGTRDPERFIPVLGWLYAAPYRERIVETSGSMNLLFITGESGVGKSGTLKIANRMFGLEEAPFSASDTKFAHIKTFASSNGVPVWLDEYKTSEMADWEQSNLHELLRKVATGGVEQRGRADQSTVQYKLRAPVVVSGETSLQGSAEQRRAISTTFTNQPTVPGTPEYQRFKELAGDAVTDEDGNVSFPETKFELEQHAVEYYRHVADTSRQEFEEMWFNAREYVSKRLAEWGVELDDLEVQGLQTVVFGYKVMRSFAHVVGADLGKLPDHDDLDAALRYVADVEGDGRETHIDQLTHLVQRAAVADYLEKGKHYGVVRAGKSGEELRVNVTRAFDEISRYVRDHDLNEDLLGSAKDYKDRYSEAVEQDTYVTTTSQGTPGIGRCVGIHTDRAEDELTEFDRTVFIDGADIDELDAEIVDDDDNPDVDRAGSDDANVLRKQATSMARLGDRVGDYLTVTVEVVDWDPTPDKVVEADGPVAAGSVRDETGRRNVVMFDGDEPDGITHFEPGETVCIRDAPVTEYERSPQLHLDSGTTITHIQRGVGYTEAETPEDGQAALGETSSQPVEATGGKPQRDRVISVKDVIKSVEGGDGATVGQVLARLDEKGFKKEKAEQEIEKLKHRGEVYEPAENRLRVTGS</sequence>
<dbReference type="InterPro" id="IPR036388">
    <property type="entry name" value="WH-like_DNA-bd_sf"/>
</dbReference>
<dbReference type="SUPFAM" id="SSF50249">
    <property type="entry name" value="Nucleic acid-binding proteins"/>
    <property type="match status" value="1"/>
</dbReference>
<dbReference type="Gene3D" id="1.10.10.10">
    <property type="entry name" value="Winged helix-like DNA-binding domain superfamily/Winged helix DNA-binding domain"/>
    <property type="match status" value="1"/>
</dbReference>
<evidence type="ECO:0000256" key="1">
    <source>
        <dbReference type="SAM" id="MobiDB-lite"/>
    </source>
</evidence>
<feature type="region of interest" description="Disordered" evidence="1">
    <location>
        <begin position="359"/>
        <end position="383"/>
    </location>
</feature>
<dbReference type="CDD" id="cd00525">
    <property type="entry name" value="AE_Prim_S_like"/>
    <property type="match status" value="1"/>
</dbReference>
<evidence type="ECO:0000313" key="2">
    <source>
        <dbReference type="EMBL" id="XCF16704.1"/>
    </source>
</evidence>
<gene>
    <name evidence="2" type="ORF">ABSL23_01500</name>
</gene>
<dbReference type="EMBL" id="CP159204">
    <property type="protein sequence ID" value="XCF16704.1"/>
    <property type="molecule type" value="Genomic_DNA"/>
</dbReference>